<protein>
    <submittedName>
        <fullName evidence="4">Ferric hydroximate transport ferric iron reductase</fullName>
    </submittedName>
</protein>
<sequence>MSNTAEVIYPSTTAISDEVASLFARTFVHFSESFYIDAVETSEESVLLEQWAAEDNLAILMQNYEKHYYDGTELNPHHKALHSLWGQWYFGMVIPPMILMLLALPRVIDTRPERVRVKFHTTGRPEIIYYQHGWLDNLSWLDNPSRLDKSPSSLLERLYLLLDHHIIPVMARIERQPKANIRLIWNNLGYLMFWYLREFANKLGHIEGYDTLIETLFLTSSLPDGRDNPLYRTVIPRNGAMERRTCCQRNKLPGVGSCHDCPLESRS</sequence>
<dbReference type="NCBIfam" id="NF007932">
    <property type="entry name" value="PRK10647.1"/>
    <property type="match status" value="1"/>
</dbReference>
<dbReference type="AlphaFoldDB" id="A0A0T9P3W3"/>
<keyword evidence="1" id="KW-1133">Transmembrane helix</keyword>
<keyword evidence="1" id="KW-0812">Transmembrane</keyword>
<feature type="domain" description="Aerobactin siderophore biosynthesis IucA/IucC-like C-terminal" evidence="2">
    <location>
        <begin position="83"/>
        <end position="238"/>
    </location>
</feature>
<reference evidence="5" key="1">
    <citation type="submission" date="2015-03" db="EMBL/GenBank/DDBJ databases">
        <authorList>
            <consortium name="Pathogen Informatics"/>
            <person name="Murphy D."/>
        </authorList>
    </citation>
    <scope>NUCLEOTIDE SEQUENCE [LARGE SCALE GENOMIC DNA]</scope>
    <source>
        <strain evidence="5">IP6945</strain>
    </source>
</reference>
<evidence type="ECO:0000259" key="2">
    <source>
        <dbReference type="Pfam" id="PF06276"/>
    </source>
</evidence>
<proteinExistence type="predicted"/>
<evidence type="ECO:0000259" key="3">
    <source>
        <dbReference type="Pfam" id="PF11575"/>
    </source>
</evidence>
<dbReference type="Pfam" id="PF06276">
    <property type="entry name" value="FhuF"/>
    <property type="match status" value="1"/>
</dbReference>
<dbReference type="PRINTS" id="PR01714">
    <property type="entry name" value="2FE2SRDCTASE"/>
</dbReference>
<dbReference type="Proteomes" id="UP000041882">
    <property type="component" value="Unassembled WGS sequence"/>
</dbReference>
<accession>A0A0T9P3W3</accession>
<evidence type="ECO:0000256" key="1">
    <source>
        <dbReference type="SAM" id="Phobius"/>
    </source>
</evidence>
<dbReference type="Pfam" id="PF11575">
    <property type="entry name" value="FhuF_C"/>
    <property type="match status" value="1"/>
</dbReference>
<keyword evidence="5" id="KW-1185">Reference proteome</keyword>
<gene>
    <name evidence="4" type="primary">fhuF</name>
    <name evidence="4" type="ORF">ERS008472_01456</name>
</gene>
<evidence type="ECO:0000313" key="5">
    <source>
        <dbReference type="Proteomes" id="UP000041882"/>
    </source>
</evidence>
<feature type="domain" description="Ferric siderophore reductase C-terminal" evidence="3">
    <location>
        <begin position="243"/>
        <end position="263"/>
    </location>
</feature>
<dbReference type="InterPro" id="IPR024726">
    <property type="entry name" value="FhuF_C"/>
</dbReference>
<dbReference type="InterPro" id="IPR022770">
    <property type="entry name" value="IucA/IucC-like_C"/>
</dbReference>
<dbReference type="RefSeq" id="WP_050113439.1">
    <property type="nucleotide sequence ID" value="NZ_CQAW01000005.1"/>
</dbReference>
<feature type="transmembrane region" description="Helical" evidence="1">
    <location>
        <begin position="88"/>
        <end position="108"/>
    </location>
</feature>
<evidence type="ECO:0000313" key="4">
    <source>
        <dbReference type="EMBL" id="CNH44649.1"/>
    </source>
</evidence>
<dbReference type="NCBIfam" id="TIGR03951">
    <property type="entry name" value="Fe_III_red_FhuF"/>
    <property type="match status" value="1"/>
</dbReference>
<dbReference type="GO" id="GO:0003824">
    <property type="term" value="F:catalytic activity"/>
    <property type="evidence" value="ECO:0007669"/>
    <property type="project" value="UniProtKB-ARBA"/>
</dbReference>
<dbReference type="EMBL" id="CQAW01000005">
    <property type="protein sequence ID" value="CNH44649.1"/>
    <property type="molecule type" value="Genomic_DNA"/>
</dbReference>
<name>A0A0T9P3W3_9GAMM</name>
<organism evidence="4 5">
    <name type="scientific">Yersinia thracica</name>
    <dbReference type="NCBI Taxonomy" id="2890319"/>
    <lineage>
        <taxon>Bacteria</taxon>
        <taxon>Pseudomonadati</taxon>
        <taxon>Pseudomonadota</taxon>
        <taxon>Gammaproteobacteria</taxon>
        <taxon>Enterobacterales</taxon>
        <taxon>Yersiniaceae</taxon>
        <taxon>Yersinia</taxon>
    </lineage>
</organism>
<dbReference type="GO" id="GO:0051537">
    <property type="term" value="F:2 iron, 2 sulfur cluster binding"/>
    <property type="evidence" value="ECO:0007669"/>
    <property type="project" value="InterPro"/>
</dbReference>
<dbReference type="InterPro" id="IPR008090">
    <property type="entry name" value="Fe_iron_reduct"/>
</dbReference>
<keyword evidence="1" id="KW-0472">Membrane</keyword>